<keyword evidence="7" id="KW-0812">Transmembrane</keyword>
<feature type="active site" evidence="6">
    <location>
        <position position="79"/>
    </location>
</feature>
<keyword evidence="7" id="KW-1133">Transmembrane helix</keyword>
<dbReference type="InterPro" id="IPR019533">
    <property type="entry name" value="Peptidase_S26"/>
</dbReference>
<sequence>MVKPVPASGSGDSPEHRGRFDGESASGQAPRRGGAHRKRKPEKQRSFWKELPILILVALVLTFTIQHFVARVYMIPSGSMQTTLHGCPGCTPDRVLVDKLVYNFTDPEPGDVVVFHGPRAWTETDAPVAEPANPVAGFLQQLGAVVGMAPPDERDFVKRIIAEGGQTVECCDEQNRVLVDGEPLDEPYLHWEPGREREQRSFGPVDVPEDSLWMMGDNRNNSSDSRIQGGGGEQGAVPEDHVVGKARVIVLPPGRWGSVSDFNPQHD</sequence>
<dbReference type="CDD" id="cd06530">
    <property type="entry name" value="S26_SPase_I"/>
    <property type="match status" value="1"/>
</dbReference>
<keyword evidence="5 7" id="KW-0378">Hydrolase</keyword>
<gene>
    <name evidence="10" type="ORF">SAMN06265360_11651</name>
</gene>
<organism evidence="10 11">
    <name type="scientific">Haloechinothrix alba</name>
    <dbReference type="NCBI Taxonomy" id="664784"/>
    <lineage>
        <taxon>Bacteria</taxon>
        <taxon>Bacillati</taxon>
        <taxon>Actinomycetota</taxon>
        <taxon>Actinomycetes</taxon>
        <taxon>Pseudonocardiales</taxon>
        <taxon>Pseudonocardiaceae</taxon>
        <taxon>Haloechinothrix</taxon>
    </lineage>
</organism>
<evidence type="ECO:0000313" key="11">
    <source>
        <dbReference type="Proteomes" id="UP000198348"/>
    </source>
</evidence>
<comment type="similarity">
    <text evidence="3 7">Belongs to the peptidase S26 family.</text>
</comment>
<dbReference type="Gene3D" id="2.10.109.10">
    <property type="entry name" value="Umud Fragment, subunit A"/>
    <property type="match status" value="1"/>
</dbReference>
<reference evidence="10 11" key="1">
    <citation type="submission" date="2017-06" db="EMBL/GenBank/DDBJ databases">
        <authorList>
            <person name="Kim H.J."/>
            <person name="Triplett B.A."/>
        </authorList>
    </citation>
    <scope>NUCLEOTIDE SEQUENCE [LARGE SCALE GENOMIC DNA]</scope>
    <source>
        <strain evidence="10 11">DSM 45207</strain>
    </source>
</reference>
<evidence type="ECO:0000256" key="2">
    <source>
        <dbReference type="ARBA" id="ARBA00004401"/>
    </source>
</evidence>
<feature type="active site" evidence="6">
    <location>
        <position position="158"/>
    </location>
</feature>
<dbReference type="InterPro" id="IPR036286">
    <property type="entry name" value="LexA/Signal_pep-like_sf"/>
</dbReference>
<proteinExistence type="inferred from homology"/>
<protein>
    <recommendedName>
        <fullName evidence="4 7">Signal peptidase I</fullName>
        <ecNumber evidence="4 7">3.4.21.89</ecNumber>
    </recommendedName>
</protein>
<keyword evidence="11" id="KW-1185">Reference proteome</keyword>
<dbReference type="EC" id="3.4.21.89" evidence="4 7"/>
<evidence type="ECO:0000256" key="6">
    <source>
        <dbReference type="PIRSR" id="PIRSR600223-1"/>
    </source>
</evidence>
<dbReference type="GO" id="GO:0005886">
    <property type="term" value="C:plasma membrane"/>
    <property type="evidence" value="ECO:0007669"/>
    <property type="project" value="UniProtKB-SubCell"/>
</dbReference>
<comment type="catalytic activity">
    <reaction evidence="1 7">
        <text>Cleavage of hydrophobic, N-terminal signal or leader sequences from secreted and periplasmic proteins.</text>
        <dbReference type="EC" id="3.4.21.89"/>
    </reaction>
</comment>
<dbReference type="InterPro" id="IPR019758">
    <property type="entry name" value="Pept_S26A_signal_pept_1_CS"/>
</dbReference>
<feature type="region of interest" description="Disordered" evidence="8">
    <location>
        <begin position="217"/>
        <end position="241"/>
    </location>
</feature>
<evidence type="ECO:0000256" key="1">
    <source>
        <dbReference type="ARBA" id="ARBA00000677"/>
    </source>
</evidence>
<feature type="transmembrane region" description="Helical" evidence="7">
    <location>
        <begin position="47"/>
        <end position="69"/>
    </location>
</feature>
<evidence type="ECO:0000256" key="3">
    <source>
        <dbReference type="ARBA" id="ARBA00009370"/>
    </source>
</evidence>
<feature type="compositionally biased region" description="Basic residues" evidence="8">
    <location>
        <begin position="33"/>
        <end position="42"/>
    </location>
</feature>
<evidence type="ECO:0000313" key="10">
    <source>
        <dbReference type="EMBL" id="SNR72711.1"/>
    </source>
</evidence>
<feature type="domain" description="Peptidase S26" evidence="9">
    <location>
        <begin position="50"/>
        <end position="250"/>
    </location>
</feature>
<dbReference type="SUPFAM" id="SSF51306">
    <property type="entry name" value="LexA/Signal peptidase"/>
    <property type="match status" value="1"/>
</dbReference>
<evidence type="ECO:0000259" key="9">
    <source>
        <dbReference type="Pfam" id="PF10502"/>
    </source>
</evidence>
<dbReference type="AlphaFoldDB" id="A0A238YPT3"/>
<dbReference type="PRINTS" id="PR00727">
    <property type="entry name" value="LEADERPTASE"/>
</dbReference>
<dbReference type="PANTHER" id="PTHR43390:SF1">
    <property type="entry name" value="CHLOROPLAST PROCESSING PEPTIDASE"/>
    <property type="match status" value="1"/>
</dbReference>
<evidence type="ECO:0000256" key="5">
    <source>
        <dbReference type="ARBA" id="ARBA00022801"/>
    </source>
</evidence>
<comment type="subcellular location">
    <subcellularLocation>
        <location evidence="2">Cell membrane</location>
        <topology evidence="2">Single-pass type II membrane protein</topology>
    </subcellularLocation>
    <subcellularLocation>
        <location evidence="7">Membrane</location>
        <topology evidence="7">Single-pass type II membrane protein</topology>
    </subcellularLocation>
</comment>
<evidence type="ECO:0000256" key="7">
    <source>
        <dbReference type="RuleBase" id="RU362042"/>
    </source>
</evidence>
<dbReference type="GO" id="GO:0006465">
    <property type="term" value="P:signal peptide processing"/>
    <property type="evidence" value="ECO:0007669"/>
    <property type="project" value="InterPro"/>
</dbReference>
<dbReference type="EMBL" id="FZNW01000016">
    <property type="protein sequence ID" value="SNR72711.1"/>
    <property type="molecule type" value="Genomic_DNA"/>
</dbReference>
<dbReference type="GO" id="GO:0009003">
    <property type="term" value="F:signal peptidase activity"/>
    <property type="evidence" value="ECO:0007669"/>
    <property type="project" value="UniProtKB-EC"/>
</dbReference>
<dbReference type="PROSITE" id="PS00761">
    <property type="entry name" value="SPASE_I_3"/>
    <property type="match status" value="1"/>
</dbReference>
<dbReference type="GO" id="GO:0004252">
    <property type="term" value="F:serine-type endopeptidase activity"/>
    <property type="evidence" value="ECO:0007669"/>
    <property type="project" value="InterPro"/>
</dbReference>
<dbReference type="Proteomes" id="UP000198348">
    <property type="component" value="Unassembled WGS sequence"/>
</dbReference>
<evidence type="ECO:0000256" key="8">
    <source>
        <dbReference type="SAM" id="MobiDB-lite"/>
    </source>
</evidence>
<dbReference type="NCBIfam" id="TIGR02227">
    <property type="entry name" value="sigpep_I_bact"/>
    <property type="match status" value="1"/>
</dbReference>
<name>A0A238YPT3_9PSEU</name>
<dbReference type="InterPro" id="IPR000223">
    <property type="entry name" value="Pept_S26A_signal_pept_1"/>
</dbReference>
<feature type="region of interest" description="Disordered" evidence="8">
    <location>
        <begin position="1"/>
        <end position="43"/>
    </location>
</feature>
<accession>A0A238YPT3</accession>
<evidence type="ECO:0000256" key="4">
    <source>
        <dbReference type="ARBA" id="ARBA00013208"/>
    </source>
</evidence>
<dbReference type="Pfam" id="PF10502">
    <property type="entry name" value="Peptidase_S26"/>
    <property type="match status" value="1"/>
</dbReference>
<keyword evidence="7" id="KW-0472">Membrane</keyword>
<feature type="compositionally biased region" description="Basic and acidic residues" evidence="8">
    <location>
        <begin position="13"/>
        <end position="22"/>
    </location>
</feature>
<dbReference type="PANTHER" id="PTHR43390">
    <property type="entry name" value="SIGNAL PEPTIDASE I"/>
    <property type="match status" value="1"/>
</dbReference>
<keyword evidence="7" id="KW-0645">Protease</keyword>